<reference evidence="2" key="1">
    <citation type="submission" date="2021-12" db="EMBL/GenBank/DDBJ databases">
        <title>Prjna785345.</title>
        <authorList>
            <person name="Rujirawat T."/>
            <person name="Krajaejun T."/>
        </authorList>
    </citation>
    <scope>NUCLEOTIDE SEQUENCE</scope>
    <source>
        <strain evidence="2">Pi057C3</strain>
    </source>
</reference>
<proteinExistence type="predicted"/>
<comment type="caution">
    <text evidence="2">The sequence shown here is derived from an EMBL/GenBank/DDBJ whole genome shotgun (WGS) entry which is preliminary data.</text>
</comment>
<feature type="region of interest" description="Disordered" evidence="1">
    <location>
        <begin position="1"/>
        <end position="20"/>
    </location>
</feature>
<gene>
    <name evidence="2" type="ORF">P43SY_011076</name>
</gene>
<feature type="compositionally biased region" description="Polar residues" evidence="1">
    <location>
        <begin position="1"/>
        <end position="11"/>
    </location>
</feature>
<organism evidence="2 3">
    <name type="scientific">Pythium insidiosum</name>
    <name type="common">Pythiosis disease agent</name>
    <dbReference type="NCBI Taxonomy" id="114742"/>
    <lineage>
        <taxon>Eukaryota</taxon>
        <taxon>Sar</taxon>
        <taxon>Stramenopiles</taxon>
        <taxon>Oomycota</taxon>
        <taxon>Peronosporomycetes</taxon>
        <taxon>Pythiales</taxon>
        <taxon>Pythiaceae</taxon>
        <taxon>Pythium</taxon>
    </lineage>
</organism>
<evidence type="ECO:0000256" key="1">
    <source>
        <dbReference type="SAM" id="MobiDB-lite"/>
    </source>
</evidence>
<dbReference type="Proteomes" id="UP001209570">
    <property type="component" value="Unassembled WGS sequence"/>
</dbReference>
<evidence type="ECO:0000313" key="3">
    <source>
        <dbReference type="Proteomes" id="UP001209570"/>
    </source>
</evidence>
<dbReference type="EMBL" id="JAKCXM010003543">
    <property type="protein sequence ID" value="KAJ0389567.1"/>
    <property type="molecule type" value="Genomic_DNA"/>
</dbReference>
<protein>
    <submittedName>
        <fullName evidence="2">Uncharacterized protein</fullName>
    </submittedName>
</protein>
<keyword evidence="3" id="KW-1185">Reference proteome</keyword>
<name>A0AAD5Q0T3_PYTIN</name>
<evidence type="ECO:0000313" key="2">
    <source>
        <dbReference type="EMBL" id="KAJ0389567.1"/>
    </source>
</evidence>
<sequence length="215" mass="23699">MESSWHASGETTGDEEQYADYSYQDTAAYSYQDTTAYGDQDPAAYNYQDAAAYSYEDAAAHNYEDAAAYSYEETAAHSYYQDVTAYSDALASNQTYAQGGLQDAYGAYSPDDYAAENQAYHDAAEDYGCAYDENGYPLDQQLAQLDLEPTEYQAHDEGHHHEYDVAPGIYVQAEGYNYDYADNGQLSYSYFNDSVDPSAPMSPFGDAGEGDGRVA</sequence>
<dbReference type="AlphaFoldDB" id="A0AAD5Q0T3"/>
<accession>A0AAD5Q0T3</accession>